<gene>
    <name evidence="1" type="ORF">KHP33_001820</name>
</gene>
<dbReference type="Proteomes" id="UP001177121">
    <property type="component" value="Unassembled WGS sequence"/>
</dbReference>
<dbReference type="Gene3D" id="3.20.20.80">
    <property type="entry name" value="Glycosidases"/>
    <property type="match status" value="1"/>
</dbReference>
<dbReference type="RefSeq" id="WP_213402848.1">
    <property type="nucleotide sequence ID" value="NZ_JAHBMK020000001.1"/>
</dbReference>
<name>A0ABT9DG11_9BACI</name>
<dbReference type="EMBL" id="JAHBMK020000001">
    <property type="protein sequence ID" value="MDO8223627.1"/>
    <property type="molecule type" value="Genomic_DNA"/>
</dbReference>
<protein>
    <submittedName>
        <fullName evidence="1">Uncharacterized protein</fullName>
    </submittedName>
</protein>
<comment type="caution">
    <text evidence="1">The sequence shown here is derived from an EMBL/GenBank/DDBJ whole genome shotgun (WGS) entry which is preliminary data.</text>
</comment>
<proteinExistence type="predicted"/>
<keyword evidence="2" id="KW-1185">Reference proteome</keyword>
<evidence type="ECO:0000313" key="2">
    <source>
        <dbReference type="Proteomes" id="UP001177121"/>
    </source>
</evidence>
<accession>A0ABT9DG11</accession>
<dbReference type="Gene3D" id="2.60.120.560">
    <property type="entry name" value="Exo-inulinase, domain 1"/>
    <property type="match status" value="1"/>
</dbReference>
<evidence type="ECO:0000313" key="1">
    <source>
        <dbReference type="EMBL" id="MDO8223627.1"/>
    </source>
</evidence>
<reference evidence="1" key="1">
    <citation type="submission" date="2023-07" db="EMBL/GenBank/DDBJ databases">
        <title>Biological control against Fusarium languescens, the causal agent of wilt in Jalapeno peppers, by a novel bacterial subspecies: Bacillus cabrialesii subsp. tritici TSO2.</title>
        <authorList>
            <person name="Montoya-Martinez A.C."/>
            <person name="Figueroa-Brambila K.M."/>
            <person name="Escalante-Beltran A."/>
            <person name="Lopez-Montoya N.D."/>
            <person name="Valenzuela-Ruiz V."/>
            <person name="Parra-Cota F.I."/>
            <person name="Estrada Alvarado M.I."/>
            <person name="De Los Santos Villalobos S."/>
        </authorList>
    </citation>
    <scope>NUCLEOTIDE SEQUENCE</scope>
    <source>
        <strain evidence="1">TSO2</strain>
    </source>
</reference>
<sequence>METRGADEGQAYDANWLKKVSKSEPKDGEYELEVKPYSIVNISTLDNESEIEDFEYQSQLVDLPKDTIMPLPYKDDFESVDEKGRHYVERVEEHPPYTNDQIGAFEVLKKQQNH</sequence>
<organism evidence="1 2">
    <name type="scientific">Bacillus cabrialesii subsp. tritici</name>
    <dbReference type="NCBI Taxonomy" id="2944916"/>
    <lineage>
        <taxon>Bacteria</taxon>
        <taxon>Bacillati</taxon>
        <taxon>Bacillota</taxon>
        <taxon>Bacilli</taxon>
        <taxon>Bacillales</taxon>
        <taxon>Bacillaceae</taxon>
        <taxon>Bacillus</taxon>
        <taxon>Bacillus cabrialesii</taxon>
    </lineage>
</organism>